<dbReference type="GO" id="GO:0003677">
    <property type="term" value="F:DNA binding"/>
    <property type="evidence" value="ECO:0007669"/>
    <property type="project" value="InterPro"/>
</dbReference>
<comment type="caution">
    <text evidence="7">The sequence shown here is derived from an EMBL/GenBank/DDBJ whole genome shotgun (WGS) entry which is preliminary data.</text>
</comment>
<comment type="similarity">
    <text evidence="1">Belongs to the activator 1 small subunits family.</text>
</comment>
<sequence length="324" mass="36926">MSSALPWIEKYRPQKLKDVVGNEEIISKLYKIKELGGNLPNMILSGTPGIGKTTSVYCLMNELLEPSIQKDAVLELNASDDRGIDVIRDQIKSFAQKKLTFSKDSIGKHKVVILDEADSMTVGAQQALRRTMEIYSNTTRFVFACNQSNKIIEPLQSRCSILKFNRLQDKDILKRLLYIIEQENVKYDNTGLEAIIFTADGDMRQAVNNLQSCWLGFQYVNDENVYKIVDSPHPLIITKILKTKGLNEQLDILNIELFDKGFNAIDVITIFFRIVKGFDLQEITEPMKLEILKLIGLYHLRILQGCNSNLQMFGLISEINKIMN</sequence>
<name>A0A1B7TI47_9ASCO</name>
<dbReference type="CDD" id="cd18140">
    <property type="entry name" value="HLD_clamp_RFC"/>
    <property type="match status" value="1"/>
</dbReference>
<dbReference type="Gene3D" id="1.20.272.10">
    <property type="match status" value="1"/>
</dbReference>
<dbReference type="Pfam" id="PF08542">
    <property type="entry name" value="Rep_fac_C"/>
    <property type="match status" value="1"/>
</dbReference>
<dbReference type="SUPFAM" id="SSF52540">
    <property type="entry name" value="P-loop containing nucleoside triphosphate hydrolases"/>
    <property type="match status" value="1"/>
</dbReference>
<evidence type="ECO:0000256" key="1">
    <source>
        <dbReference type="ARBA" id="ARBA00005378"/>
    </source>
</evidence>
<dbReference type="PANTHER" id="PTHR11669:SF5">
    <property type="entry name" value="REPLICATION FACTOR C SUBUNIT 2"/>
    <property type="match status" value="1"/>
</dbReference>
<reference evidence="7" key="2">
    <citation type="submission" date="2016-04" db="EMBL/GenBank/DDBJ databases">
        <title>Comparative genomics of biotechnologically important yeasts.</title>
        <authorList>
            <consortium name="DOE Joint Genome Institute"/>
            <person name="Riley R."/>
            <person name="Haridas S."/>
            <person name="Wolfe K.H."/>
            <person name="Lopes M.R."/>
            <person name="Hittinger C.T."/>
            <person name="Goker M."/>
            <person name="Salamov A."/>
            <person name="Wisecaver J."/>
            <person name="Long T.M."/>
            <person name="Aerts A.L."/>
            <person name="Barry K."/>
            <person name="Choi C."/>
            <person name="Clum A."/>
            <person name="Coughlan A.Y."/>
            <person name="Deshpande S."/>
            <person name="Douglass A.P."/>
            <person name="Hanson S.J."/>
            <person name="Klenk H.-P."/>
            <person name="Labutti K."/>
            <person name="Lapidus A."/>
            <person name="Lindquist E."/>
            <person name="Lipzen A."/>
            <person name="Meier-Kolthoff J.P."/>
            <person name="Ohm R.A."/>
            <person name="Otillar R.P."/>
            <person name="Pangilinan J."/>
            <person name="Peng Y."/>
            <person name="Rokas A."/>
            <person name="Rosa C.A."/>
            <person name="Scheuner C."/>
            <person name="Sibirny A.A."/>
            <person name="Slot J.C."/>
            <person name="Stielow J.B."/>
            <person name="Sun H."/>
            <person name="Kurtzman C.P."/>
            <person name="Blackwell M."/>
            <person name="Grigoriev I.V."/>
            <person name="Jeffries T.W."/>
        </authorList>
    </citation>
    <scope>NUCLEOTIDE SEQUENCE [LARGE SCALE GENOMIC DNA]</scope>
    <source>
        <strain evidence="7">NRRL Y-1626</strain>
    </source>
</reference>
<keyword evidence="3" id="KW-0547">Nucleotide-binding</keyword>
<evidence type="ECO:0000256" key="3">
    <source>
        <dbReference type="ARBA" id="ARBA00022741"/>
    </source>
</evidence>
<evidence type="ECO:0000256" key="2">
    <source>
        <dbReference type="ARBA" id="ARBA00022705"/>
    </source>
</evidence>
<dbReference type="SUPFAM" id="SSF48019">
    <property type="entry name" value="post-AAA+ oligomerization domain-like"/>
    <property type="match status" value="1"/>
</dbReference>
<dbReference type="InterPro" id="IPR027417">
    <property type="entry name" value="P-loop_NTPase"/>
</dbReference>
<dbReference type="AlphaFoldDB" id="A0A1B7TI47"/>
<organism evidence="7 8">
    <name type="scientific">Hanseniaspora valbyensis NRRL Y-1626</name>
    <dbReference type="NCBI Taxonomy" id="766949"/>
    <lineage>
        <taxon>Eukaryota</taxon>
        <taxon>Fungi</taxon>
        <taxon>Dikarya</taxon>
        <taxon>Ascomycota</taxon>
        <taxon>Saccharomycotina</taxon>
        <taxon>Saccharomycetes</taxon>
        <taxon>Saccharomycodales</taxon>
        <taxon>Saccharomycodaceae</taxon>
        <taxon>Hanseniaspora</taxon>
    </lineage>
</organism>
<evidence type="ECO:0000259" key="5">
    <source>
        <dbReference type="SMART" id="SM00382"/>
    </source>
</evidence>
<dbReference type="OrthoDB" id="4199794at2759"/>
<dbReference type="SMART" id="SM00382">
    <property type="entry name" value="AAA"/>
    <property type="match status" value="1"/>
</dbReference>
<protein>
    <submittedName>
        <fullName evidence="7">p-loop containing nucleoside triphosphate hydrolase protein</fullName>
    </submittedName>
</protein>
<dbReference type="Gene3D" id="3.40.50.300">
    <property type="entry name" value="P-loop containing nucleotide triphosphate hydrolases"/>
    <property type="match status" value="1"/>
</dbReference>
<evidence type="ECO:0000313" key="8">
    <source>
        <dbReference type="Proteomes" id="UP000092321"/>
    </source>
</evidence>
<dbReference type="GO" id="GO:0005663">
    <property type="term" value="C:DNA replication factor C complex"/>
    <property type="evidence" value="ECO:0007669"/>
    <property type="project" value="TreeGrafter"/>
</dbReference>
<dbReference type="GO" id="GO:0031391">
    <property type="term" value="C:Elg1 RFC-like complex"/>
    <property type="evidence" value="ECO:0007669"/>
    <property type="project" value="TreeGrafter"/>
</dbReference>
<dbReference type="Pfam" id="PF00004">
    <property type="entry name" value="AAA"/>
    <property type="match status" value="1"/>
</dbReference>
<dbReference type="EMBL" id="LXPE01000296">
    <property type="protein sequence ID" value="OBA25002.1"/>
    <property type="molecule type" value="Genomic_DNA"/>
</dbReference>
<dbReference type="GO" id="GO:0006281">
    <property type="term" value="P:DNA repair"/>
    <property type="evidence" value="ECO:0007669"/>
    <property type="project" value="TreeGrafter"/>
</dbReference>
<dbReference type="GO" id="GO:0031389">
    <property type="term" value="C:Rad17 RFC-like complex"/>
    <property type="evidence" value="ECO:0007669"/>
    <property type="project" value="TreeGrafter"/>
</dbReference>
<dbReference type="InterPro" id="IPR003593">
    <property type="entry name" value="AAA+_ATPase"/>
</dbReference>
<dbReference type="CDD" id="cd00009">
    <property type="entry name" value="AAA"/>
    <property type="match status" value="1"/>
</dbReference>
<gene>
    <name evidence="6" type="ORF">HANVADRAFT_27708</name>
    <name evidence="7" type="ORF">HANVADRAFT_51698</name>
</gene>
<accession>A0A1B7TI47</accession>
<dbReference type="InterPro" id="IPR050238">
    <property type="entry name" value="DNA_Rep/Repair_Clamp_Loader"/>
</dbReference>
<evidence type="ECO:0000313" key="7">
    <source>
        <dbReference type="EMBL" id="OBA28409.1"/>
    </source>
</evidence>
<dbReference type="GO" id="GO:0006271">
    <property type="term" value="P:DNA strand elongation involved in DNA replication"/>
    <property type="evidence" value="ECO:0007669"/>
    <property type="project" value="UniProtKB-ARBA"/>
</dbReference>
<dbReference type="EMBL" id="LXPE01000004">
    <property type="protein sequence ID" value="OBA28409.1"/>
    <property type="molecule type" value="Genomic_DNA"/>
</dbReference>
<dbReference type="GO" id="GO:0016887">
    <property type="term" value="F:ATP hydrolysis activity"/>
    <property type="evidence" value="ECO:0007669"/>
    <property type="project" value="InterPro"/>
</dbReference>
<proteinExistence type="inferred from homology"/>
<dbReference type="GO" id="GO:0003689">
    <property type="term" value="F:DNA clamp loader activity"/>
    <property type="evidence" value="ECO:0007669"/>
    <property type="project" value="TreeGrafter"/>
</dbReference>
<keyword evidence="7" id="KW-0378">Hydrolase</keyword>
<feature type="domain" description="AAA+ ATPase" evidence="5">
    <location>
        <begin position="38"/>
        <end position="173"/>
    </location>
</feature>
<keyword evidence="4" id="KW-0067">ATP-binding</keyword>
<dbReference type="GO" id="GO:0031390">
    <property type="term" value="C:Ctf18 RFC-like complex"/>
    <property type="evidence" value="ECO:0007669"/>
    <property type="project" value="TreeGrafter"/>
</dbReference>
<dbReference type="PANTHER" id="PTHR11669">
    <property type="entry name" value="REPLICATION FACTOR C / DNA POLYMERASE III GAMMA-TAU SUBUNIT"/>
    <property type="match status" value="1"/>
</dbReference>
<dbReference type="FunFam" id="3.40.50.300:FF:000952">
    <property type="entry name" value="Replication factor C subunit 2"/>
    <property type="match status" value="1"/>
</dbReference>
<reference evidence="8" key="1">
    <citation type="journal article" date="2016" name="Proc. Natl. Acad. Sci. U.S.A.">
        <title>Comparative genomics of biotechnologically important yeasts.</title>
        <authorList>
            <person name="Riley R."/>
            <person name="Haridas S."/>
            <person name="Wolfe K.H."/>
            <person name="Lopes M.R."/>
            <person name="Hittinger C.T."/>
            <person name="Goeker M."/>
            <person name="Salamov A.A."/>
            <person name="Wisecaver J.H."/>
            <person name="Long T.M."/>
            <person name="Calvey C.H."/>
            <person name="Aerts A.L."/>
            <person name="Barry K.W."/>
            <person name="Choi C."/>
            <person name="Clum A."/>
            <person name="Coughlan A.Y."/>
            <person name="Deshpande S."/>
            <person name="Douglass A.P."/>
            <person name="Hanson S.J."/>
            <person name="Klenk H.-P."/>
            <person name="LaButti K.M."/>
            <person name="Lapidus A."/>
            <person name="Lindquist E.A."/>
            <person name="Lipzen A.M."/>
            <person name="Meier-Kolthoff J.P."/>
            <person name="Ohm R.A."/>
            <person name="Otillar R.P."/>
            <person name="Pangilinan J.L."/>
            <person name="Peng Y."/>
            <person name="Rokas A."/>
            <person name="Rosa C.A."/>
            <person name="Scheuner C."/>
            <person name="Sibirny A.A."/>
            <person name="Slot J.C."/>
            <person name="Stielow J.B."/>
            <person name="Sun H."/>
            <person name="Kurtzman C.P."/>
            <person name="Blackwell M."/>
            <person name="Grigoriev I.V."/>
            <person name="Jeffries T.W."/>
        </authorList>
    </citation>
    <scope>NUCLEOTIDE SEQUENCE [LARGE SCALE GENOMIC DNA]</scope>
    <source>
        <strain evidence="8">NRRL Y-1626</strain>
    </source>
</reference>
<evidence type="ECO:0000313" key="6">
    <source>
        <dbReference type="EMBL" id="OBA25002.1"/>
    </source>
</evidence>
<dbReference type="InterPro" id="IPR008921">
    <property type="entry name" value="DNA_pol3_clamp-load_cplx_C"/>
</dbReference>
<keyword evidence="8" id="KW-1185">Reference proteome</keyword>
<dbReference type="FunFam" id="1.10.8.60:FF:000012">
    <property type="entry name" value="Replication factor C subunit 4"/>
    <property type="match status" value="1"/>
</dbReference>
<dbReference type="InterPro" id="IPR003959">
    <property type="entry name" value="ATPase_AAA_core"/>
</dbReference>
<evidence type="ECO:0000256" key="4">
    <source>
        <dbReference type="ARBA" id="ARBA00022840"/>
    </source>
</evidence>
<dbReference type="InterPro" id="IPR013748">
    <property type="entry name" value="Rep_factorC_C"/>
</dbReference>
<dbReference type="Proteomes" id="UP000092321">
    <property type="component" value="Unassembled WGS sequence"/>
</dbReference>
<keyword evidence="2" id="KW-0235">DNA replication</keyword>
<dbReference type="NCBIfam" id="NF001679">
    <property type="entry name" value="PRK00440.1"/>
    <property type="match status" value="1"/>
</dbReference>
<dbReference type="InterPro" id="IPR047854">
    <property type="entry name" value="RFC_lid"/>
</dbReference>
<dbReference type="Gene3D" id="1.10.8.60">
    <property type="match status" value="1"/>
</dbReference>
<dbReference type="GO" id="GO:0005524">
    <property type="term" value="F:ATP binding"/>
    <property type="evidence" value="ECO:0007669"/>
    <property type="project" value="UniProtKB-KW"/>
</dbReference>